<dbReference type="EMBL" id="LBNQ01000020">
    <property type="protein sequence ID" value="KKW68380.1"/>
    <property type="molecule type" value="Genomic_DNA"/>
</dbReference>
<reference evidence="3 4" key="1">
    <citation type="submission" date="2015-05" db="EMBL/GenBank/DDBJ databases">
        <title>Draft genome sequence of Lampropedia sp. CT6, isolated from the microbial mat of a hot water spring, located at Manikaran, India.</title>
        <authorList>
            <person name="Tripathi C."/>
            <person name="Rani P."/>
            <person name="Mahato N.K."/>
            <person name="Lal R."/>
        </authorList>
    </citation>
    <scope>NUCLEOTIDE SEQUENCE [LARGE SCALE GENOMIC DNA]</scope>
    <source>
        <strain evidence="3 4">CT6</strain>
    </source>
</reference>
<dbReference type="STRING" id="1610491.AAV94_05860"/>
<dbReference type="AlphaFoldDB" id="A0A0U1Q0V0"/>
<dbReference type="InterPro" id="IPR007560">
    <property type="entry name" value="Restrct_endonuc_IV_Mrr"/>
</dbReference>
<feature type="domain" description="Restriction endonuclease type IV Mrr" evidence="2">
    <location>
        <begin position="57"/>
        <end position="161"/>
    </location>
</feature>
<evidence type="ECO:0000259" key="2">
    <source>
        <dbReference type="Pfam" id="PF04471"/>
    </source>
</evidence>
<keyword evidence="1" id="KW-0472">Membrane</keyword>
<evidence type="ECO:0000313" key="4">
    <source>
        <dbReference type="Proteomes" id="UP000050580"/>
    </source>
</evidence>
<feature type="transmembrane region" description="Helical" evidence="1">
    <location>
        <begin position="18"/>
        <end position="38"/>
    </location>
</feature>
<dbReference type="Proteomes" id="UP000050580">
    <property type="component" value="Unassembled WGS sequence"/>
</dbReference>
<dbReference type="GO" id="GO:0009307">
    <property type="term" value="P:DNA restriction-modification system"/>
    <property type="evidence" value="ECO:0007669"/>
    <property type="project" value="InterPro"/>
</dbReference>
<gene>
    <name evidence="3" type="ORF">AAV94_05860</name>
</gene>
<comment type="caution">
    <text evidence="3">The sequence shown here is derived from an EMBL/GenBank/DDBJ whole genome shotgun (WGS) entry which is preliminary data.</text>
</comment>
<sequence length="173" mass="19387">MLALAISALLAALIPREYVFFAIVGTFPLFVVGLIAAWRQLRTPSDEKRAAALEQARQMNWEQFQKALRDSWRIHGVHITAAEHPGADWRIAREGRYTLVHARRWKASVHGLEPLRQLAAAMDAEEIGQGLYIATGGELSPPAQRFAREHNIQIWLGDALSLFLLGKMPADEL</sequence>
<dbReference type="SUPFAM" id="SSF52980">
    <property type="entry name" value="Restriction endonuclease-like"/>
    <property type="match status" value="1"/>
</dbReference>
<keyword evidence="1" id="KW-0812">Transmembrane</keyword>
<dbReference type="PATRIC" id="fig|1610491.3.peg.1245"/>
<dbReference type="GO" id="GO:0004519">
    <property type="term" value="F:endonuclease activity"/>
    <property type="evidence" value="ECO:0007669"/>
    <property type="project" value="InterPro"/>
</dbReference>
<proteinExistence type="predicted"/>
<keyword evidence="4" id="KW-1185">Reference proteome</keyword>
<keyword evidence="1" id="KW-1133">Transmembrane helix</keyword>
<organism evidence="3 4">
    <name type="scientific">Lampropedia cohaerens</name>
    <dbReference type="NCBI Taxonomy" id="1610491"/>
    <lineage>
        <taxon>Bacteria</taxon>
        <taxon>Pseudomonadati</taxon>
        <taxon>Pseudomonadota</taxon>
        <taxon>Betaproteobacteria</taxon>
        <taxon>Burkholderiales</taxon>
        <taxon>Comamonadaceae</taxon>
        <taxon>Lampropedia</taxon>
    </lineage>
</organism>
<evidence type="ECO:0000313" key="3">
    <source>
        <dbReference type="EMBL" id="KKW68380.1"/>
    </source>
</evidence>
<accession>A0A0U1Q0V0</accession>
<name>A0A0U1Q0V0_9BURK</name>
<dbReference type="InterPro" id="IPR011335">
    <property type="entry name" value="Restrct_endonuc-II-like"/>
</dbReference>
<dbReference type="GO" id="GO:0003677">
    <property type="term" value="F:DNA binding"/>
    <property type="evidence" value="ECO:0007669"/>
    <property type="project" value="InterPro"/>
</dbReference>
<dbReference type="Pfam" id="PF04471">
    <property type="entry name" value="Mrr_cat"/>
    <property type="match status" value="1"/>
</dbReference>
<evidence type="ECO:0000256" key="1">
    <source>
        <dbReference type="SAM" id="Phobius"/>
    </source>
</evidence>
<protein>
    <recommendedName>
        <fullName evidence="2">Restriction endonuclease type IV Mrr domain-containing protein</fullName>
    </recommendedName>
</protein>